<dbReference type="OrthoDB" id="9801642at2"/>
<dbReference type="EC" id="2.4.1.182" evidence="2 10"/>
<comment type="caution">
    <text evidence="11">The sequence shown here is derived from an EMBL/GenBank/DDBJ whole genome shotgun (WGS) entry which is preliminary data.</text>
</comment>
<protein>
    <recommendedName>
        <fullName evidence="3 10">Lipid-A-disaccharide synthase</fullName>
        <ecNumber evidence="2 10">2.4.1.182</ecNumber>
    </recommendedName>
</protein>
<dbReference type="Proteomes" id="UP000294689">
    <property type="component" value="Unassembled WGS sequence"/>
</dbReference>
<dbReference type="GO" id="GO:0009245">
    <property type="term" value="P:lipid A biosynthetic process"/>
    <property type="evidence" value="ECO:0007669"/>
    <property type="project" value="UniProtKB-UniRule"/>
</dbReference>
<dbReference type="SUPFAM" id="SSF53756">
    <property type="entry name" value="UDP-Glycosyltransferase/glycogen phosphorylase"/>
    <property type="match status" value="1"/>
</dbReference>
<reference evidence="11 12" key="1">
    <citation type="submission" date="2019-03" db="EMBL/GenBank/DDBJ databases">
        <title>Genomic Encyclopedia of Archaeal and Bacterial Type Strains, Phase II (KMG-II): from individual species to whole genera.</title>
        <authorList>
            <person name="Goeker M."/>
        </authorList>
    </citation>
    <scope>NUCLEOTIDE SEQUENCE [LARGE SCALE GENOMIC DNA]</scope>
    <source>
        <strain evidence="11 12">DSM 28135</strain>
    </source>
</reference>
<keyword evidence="12" id="KW-1185">Reference proteome</keyword>
<keyword evidence="5" id="KW-0441">Lipid A biosynthesis</keyword>
<evidence type="ECO:0000313" key="11">
    <source>
        <dbReference type="EMBL" id="TDU42934.1"/>
    </source>
</evidence>
<dbReference type="AlphaFoldDB" id="A0A4R7Q5X3"/>
<keyword evidence="7" id="KW-0808">Transferase</keyword>
<dbReference type="NCBIfam" id="TIGR00215">
    <property type="entry name" value="lpxB"/>
    <property type="match status" value="1"/>
</dbReference>
<dbReference type="GO" id="GO:0016020">
    <property type="term" value="C:membrane"/>
    <property type="evidence" value="ECO:0007669"/>
    <property type="project" value="GOC"/>
</dbReference>
<dbReference type="RefSeq" id="WP_133756439.1">
    <property type="nucleotide sequence ID" value="NZ_SOBW01000007.1"/>
</dbReference>
<evidence type="ECO:0000256" key="7">
    <source>
        <dbReference type="ARBA" id="ARBA00022679"/>
    </source>
</evidence>
<dbReference type="InterPro" id="IPR003835">
    <property type="entry name" value="Glyco_trans_19"/>
</dbReference>
<organism evidence="11 12">
    <name type="scientific">Gelidibacter sediminis</name>
    <dbReference type="NCBI Taxonomy" id="1608710"/>
    <lineage>
        <taxon>Bacteria</taxon>
        <taxon>Pseudomonadati</taxon>
        <taxon>Bacteroidota</taxon>
        <taxon>Flavobacteriia</taxon>
        <taxon>Flavobacteriales</taxon>
        <taxon>Flavobacteriaceae</taxon>
        <taxon>Gelidibacter</taxon>
    </lineage>
</organism>
<dbReference type="PANTHER" id="PTHR30372:SF4">
    <property type="entry name" value="LIPID-A-DISACCHARIDE SYNTHASE, MITOCHONDRIAL-RELATED"/>
    <property type="match status" value="1"/>
</dbReference>
<sequence>MKYYIIAGEASGDLHGANLMKALQKQDTAAQFRFWGGDLMQAVSPTLVKHYRDLAFMGFLEVVMNLKTITKNLSFCKQDIEKYKPDAIIFIDYPGFNMRIAKWAKQKGLRTHYYISPQIWAWKENRIHDIKRDVDKMYVILPFEKAFYEDKHNFPVTFVGHPLIDAIADRTQVMDDSFRTKHGLSDKPIIALLPGSRKQEIRKMLAVMLSVVKDFEDYQFVIAGAPSQDYEFYSSFIKDENISFVGNKTYDLLSLSTAALVTSGTATLETALFKVPEVVCYKGSWLSYQIAKRIIKLDYISLVNLIMDKPVVTELIQDDFNSKRLKKELQSILEPEKRASLFMEYFELEKKLGGKGASAKTAALIYQDINPGALSDA</sequence>
<comment type="function">
    <text evidence="1">Condensation of UDP-2,3-diacylglucosamine and 2,3-diacylglucosamine-1-phosphate to form lipid A disaccharide, a precursor of lipid A, a phosphorylated glycolipid that anchors the lipopolysaccharide to the outer membrane of the cell.</text>
</comment>
<dbReference type="EMBL" id="SOBW01000007">
    <property type="protein sequence ID" value="TDU42934.1"/>
    <property type="molecule type" value="Genomic_DNA"/>
</dbReference>
<keyword evidence="8" id="KW-0443">Lipid metabolism</keyword>
<evidence type="ECO:0000256" key="6">
    <source>
        <dbReference type="ARBA" id="ARBA00022676"/>
    </source>
</evidence>
<keyword evidence="4" id="KW-0444">Lipid biosynthesis</keyword>
<evidence type="ECO:0000256" key="10">
    <source>
        <dbReference type="NCBIfam" id="TIGR00215"/>
    </source>
</evidence>
<evidence type="ECO:0000256" key="8">
    <source>
        <dbReference type="ARBA" id="ARBA00023098"/>
    </source>
</evidence>
<dbReference type="GO" id="GO:0008915">
    <property type="term" value="F:lipid-A-disaccharide synthase activity"/>
    <property type="evidence" value="ECO:0007669"/>
    <property type="project" value="UniProtKB-UniRule"/>
</dbReference>
<evidence type="ECO:0000256" key="3">
    <source>
        <dbReference type="ARBA" id="ARBA00020902"/>
    </source>
</evidence>
<evidence type="ECO:0000256" key="9">
    <source>
        <dbReference type="ARBA" id="ARBA00048975"/>
    </source>
</evidence>
<evidence type="ECO:0000256" key="5">
    <source>
        <dbReference type="ARBA" id="ARBA00022556"/>
    </source>
</evidence>
<dbReference type="GO" id="GO:0005543">
    <property type="term" value="F:phospholipid binding"/>
    <property type="evidence" value="ECO:0007669"/>
    <property type="project" value="TreeGrafter"/>
</dbReference>
<dbReference type="Pfam" id="PF02684">
    <property type="entry name" value="LpxB"/>
    <property type="match status" value="1"/>
</dbReference>
<accession>A0A4R7Q5X3</accession>
<gene>
    <name evidence="11" type="ORF">BXY82_0337</name>
</gene>
<evidence type="ECO:0000313" key="12">
    <source>
        <dbReference type="Proteomes" id="UP000294689"/>
    </source>
</evidence>
<evidence type="ECO:0000256" key="1">
    <source>
        <dbReference type="ARBA" id="ARBA00002056"/>
    </source>
</evidence>
<dbReference type="PANTHER" id="PTHR30372">
    <property type="entry name" value="LIPID-A-DISACCHARIDE SYNTHASE"/>
    <property type="match status" value="1"/>
</dbReference>
<proteinExistence type="predicted"/>
<evidence type="ECO:0000256" key="4">
    <source>
        <dbReference type="ARBA" id="ARBA00022516"/>
    </source>
</evidence>
<evidence type="ECO:0000256" key="2">
    <source>
        <dbReference type="ARBA" id="ARBA00012687"/>
    </source>
</evidence>
<keyword evidence="6" id="KW-0328">Glycosyltransferase</keyword>
<comment type="catalytic activity">
    <reaction evidence="9">
        <text>a lipid X + a UDP-2-N,3-O-bis[(3R)-3-hydroxyacyl]-alpha-D-glucosamine = a lipid A disaccharide + UDP + H(+)</text>
        <dbReference type="Rhea" id="RHEA:67828"/>
        <dbReference type="ChEBI" id="CHEBI:15378"/>
        <dbReference type="ChEBI" id="CHEBI:58223"/>
        <dbReference type="ChEBI" id="CHEBI:137748"/>
        <dbReference type="ChEBI" id="CHEBI:176338"/>
        <dbReference type="ChEBI" id="CHEBI:176343"/>
        <dbReference type="EC" id="2.4.1.182"/>
    </reaction>
</comment>
<name>A0A4R7Q5X3_9FLAO</name>